<gene>
    <name evidence="1" type="ORF">NXS09_01095</name>
</gene>
<comment type="caution">
    <text evidence="1">The sequence shown here is derived from an EMBL/GenBank/DDBJ whole genome shotgun (WGS) entry which is preliminary data.</text>
</comment>
<dbReference type="EMBL" id="JANUXW010000001">
    <property type="protein sequence ID" value="MCS4532896.1"/>
    <property type="molecule type" value="Genomic_DNA"/>
</dbReference>
<dbReference type="RefSeq" id="WP_259290716.1">
    <property type="nucleotide sequence ID" value="NZ_JANUXW010000001.1"/>
</dbReference>
<evidence type="ECO:0000313" key="2">
    <source>
        <dbReference type="Proteomes" id="UP001166947"/>
    </source>
</evidence>
<reference evidence="1" key="2">
    <citation type="journal article" date="2023" name="Curr. Microbiol.">
        <title>Neisseria montereyensis sp. nov., Isolated from Oropharynx of California Sea Lion (Zalophus californianus): Genomic, Phylogenetic, and Phenotypic Study.</title>
        <authorList>
            <person name="Volokhov D.V."/>
            <person name="Zagorodnyaya T.A."/>
            <person name="Furtak V.A."/>
            <person name="Nattanmai G."/>
            <person name="Randall L."/>
            <person name="Jose S."/>
            <person name="Gao Y."/>
            <person name="Gulland F.M."/>
            <person name="Eisenberg T."/>
            <person name="Delmonte P."/>
            <person name="Blom J."/>
            <person name="Mitchell K.K."/>
        </authorList>
    </citation>
    <scope>NUCLEOTIDE SEQUENCE</scope>
    <source>
        <strain evidence="1">CSL10203-ORH2</strain>
    </source>
</reference>
<proteinExistence type="predicted"/>
<sequence>MQSFTAQVKAKQSRLYFIDSAISNGGRICNPPLRTVGRIFESDMGIITMLKRFHHTDRFAGYKYPTYAC</sequence>
<protein>
    <submittedName>
        <fullName evidence="1">Uncharacterized protein</fullName>
    </submittedName>
</protein>
<reference evidence="1" key="1">
    <citation type="submission" date="2022-08" db="EMBL/GenBank/DDBJ databases">
        <authorList>
            <person name="Volokhov D.V."/>
            <person name="Furtak V.A."/>
            <person name="Zagorodnyaya T.A."/>
        </authorList>
    </citation>
    <scope>NUCLEOTIDE SEQUENCE</scope>
    <source>
        <strain evidence="1">CSL10203-ORH2</strain>
    </source>
</reference>
<keyword evidence="2" id="KW-1185">Reference proteome</keyword>
<organism evidence="1 2">
    <name type="scientific">Neisseria montereyensis</name>
    <dbReference type="NCBI Taxonomy" id="2973938"/>
    <lineage>
        <taxon>Bacteria</taxon>
        <taxon>Pseudomonadati</taxon>
        <taxon>Pseudomonadota</taxon>
        <taxon>Betaproteobacteria</taxon>
        <taxon>Neisseriales</taxon>
        <taxon>Neisseriaceae</taxon>
        <taxon>Neisseria</taxon>
    </lineage>
</organism>
<evidence type="ECO:0000313" key="1">
    <source>
        <dbReference type="EMBL" id="MCS4532896.1"/>
    </source>
</evidence>
<dbReference type="Proteomes" id="UP001166947">
    <property type="component" value="Unassembled WGS sequence"/>
</dbReference>
<name>A0ABT2F9L8_9NEIS</name>
<accession>A0ABT2F9L8</accession>